<dbReference type="GO" id="GO:0016787">
    <property type="term" value="F:hydrolase activity"/>
    <property type="evidence" value="ECO:0007669"/>
    <property type="project" value="UniProtKB-KW"/>
</dbReference>
<dbReference type="Gene3D" id="3.40.50.1820">
    <property type="entry name" value="alpha/beta hydrolase"/>
    <property type="match status" value="1"/>
</dbReference>
<proteinExistence type="predicted"/>
<evidence type="ECO:0000313" key="4">
    <source>
        <dbReference type="Proteomes" id="UP000266172"/>
    </source>
</evidence>
<feature type="transmembrane region" description="Helical" evidence="1">
    <location>
        <begin position="88"/>
        <end position="107"/>
    </location>
</feature>
<evidence type="ECO:0000313" key="3">
    <source>
        <dbReference type="EMBL" id="RGS41590.1"/>
    </source>
</evidence>
<accession>A0A395V8H6</accession>
<dbReference type="InterPro" id="IPR029058">
    <property type="entry name" value="AB_hydrolase_fold"/>
</dbReference>
<keyword evidence="1" id="KW-1133">Transmembrane helix</keyword>
<dbReference type="InterPro" id="IPR014940">
    <property type="entry name" value="BAAT_C"/>
</dbReference>
<evidence type="ECO:0000259" key="2">
    <source>
        <dbReference type="Pfam" id="PF08840"/>
    </source>
</evidence>
<dbReference type="RefSeq" id="WP_118096934.1">
    <property type="nucleotide sequence ID" value="NZ_QRVL01000002.1"/>
</dbReference>
<gene>
    <name evidence="3" type="ORF">DWX93_05645</name>
</gene>
<evidence type="ECO:0000256" key="1">
    <source>
        <dbReference type="SAM" id="Phobius"/>
    </source>
</evidence>
<keyword evidence="1" id="KW-0812">Transmembrane</keyword>
<dbReference type="EMBL" id="QRVL01000002">
    <property type="protein sequence ID" value="RGS41590.1"/>
    <property type="molecule type" value="Genomic_DNA"/>
</dbReference>
<dbReference type="Pfam" id="PF08840">
    <property type="entry name" value="BAAT_C"/>
    <property type="match status" value="1"/>
</dbReference>
<reference evidence="3 4" key="1">
    <citation type="submission" date="2018-08" db="EMBL/GenBank/DDBJ databases">
        <title>A genome reference for cultivated species of the human gut microbiota.</title>
        <authorList>
            <person name="Zou Y."/>
            <person name="Xue W."/>
            <person name="Luo G."/>
        </authorList>
    </citation>
    <scope>NUCLEOTIDE SEQUENCE [LARGE SCALE GENOMIC DNA]</scope>
    <source>
        <strain evidence="3 4">AF22-12AC</strain>
    </source>
</reference>
<dbReference type="Proteomes" id="UP000266172">
    <property type="component" value="Unassembled WGS sequence"/>
</dbReference>
<name>A0A395V8H6_9FIRM</name>
<feature type="domain" description="BAAT/Acyl-CoA thioester hydrolase C-terminal" evidence="2">
    <location>
        <begin position="76"/>
        <end position="256"/>
    </location>
</feature>
<organism evidence="3 4">
    <name type="scientific">Roseburia hominis</name>
    <dbReference type="NCBI Taxonomy" id="301301"/>
    <lineage>
        <taxon>Bacteria</taxon>
        <taxon>Bacillati</taxon>
        <taxon>Bacillota</taxon>
        <taxon>Clostridia</taxon>
        <taxon>Lachnospirales</taxon>
        <taxon>Lachnospiraceae</taxon>
        <taxon>Roseburia</taxon>
    </lineage>
</organism>
<sequence length="308" mass="35219">MEKIKETQKGFYGCYWPLEGSTCAIIAMLGDDCEDYMAKMAVKWMQKKYGVSMLTLSPGHKDYSHHNLPVERIGAAITYLKERDIKKIAIAGASTTGMYALIAASYYPEITLTIAMTPADFVMEGFYQGKRDGQTEWPGEGESSVSWQGKPLPYLPYAYRHPEYGRKMKEEAKHGKDMIASLDIFRESEAAHPIREEEYIKVERIKGKLLLIGAKDDVLWDTVKYIRRMEARLAAREHTCEVESYIYEHATHFVFPEGMVKTMLPVGGDLITRVFAAGRKYPKECKAARVDIERRITGAINEWMREEK</sequence>
<keyword evidence="3" id="KW-0378">Hydrolase</keyword>
<dbReference type="AlphaFoldDB" id="A0A395V8H6"/>
<keyword evidence="1" id="KW-0472">Membrane</keyword>
<comment type="caution">
    <text evidence="3">The sequence shown here is derived from an EMBL/GenBank/DDBJ whole genome shotgun (WGS) entry which is preliminary data.</text>
</comment>
<protein>
    <submittedName>
        <fullName evidence="3">Acyl-CoA thioester hydrolase</fullName>
    </submittedName>
</protein>
<dbReference type="SUPFAM" id="SSF53474">
    <property type="entry name" value="alpha/beta-Hydrolases"/>
    <property type="match status" value="1"/>
</dbReference>